<accession>A0AB36ICJ3</accession>
<sequence>MTFSIVARDNSGAIGMAVCSSSPAVAARCLHLQAGVGVVASQNITDPRFGPLLLFNLANGASAEEALRDLVSADETLDYRQISILPIAGQGLAHSGSHTLGVFNSVVSSNAVAAGNMLKDPVVIEKMIQAFESSEGELETRLMGAMLAGLNAGGEAGPVHSAGIAVARSSGWAETDLRIDWSDQPIEDLSKLLQEWLIQRDDYVIRGIDPSKSPAYGVPGDE</sequence>
<proteinExistence type="predicted"/>
<evidence type="ECO:0000313" key="1">
    <source>
        <dbReference type="EMBL" id="OKX80308.1"/>
    </source>
</evidence>
<dbReference type="PANTHER" id="PTHR39328:SF1">
    <property type="entry name" value="BLL2871 PROTEIN"/>
    <property type="match status" value="1"/>
</dbReference>
<dbReference type="RefSeq" id="WP_031512724.1">
    <property type="nucleotide sequence ID" value="NZ_JAAOYN010000001.1"/>
</dbReference>
<dbReference type="EMBL" id="LOQT01000020">
    <property type="protein sequence ID" value="OKX80308.1"/>
    <property type="molecule type" value="Genomic_DNA"/>
</dbReference>
<dbReference type="InterPro" id="IPR010430">
    <property type="entry name" value="DUF1028"/>
</dbReference>
<comment type="caution">
    <text evidence="1">The sequence shown here is derived from an EMBL/GenBank/DDBJ whole genome shotgun (WGS) entry which is preliminary data.</text>
</comment>
<dbReference type="SUPFAM" id="SSF56235">
    <property type="entry name" value="N-terminal nucleophile aminohydrolases (Ntn hydrolases)"/>
    <property type="match status" value="1"/>
</dbReference>
<evidence type="ECO:0000313" key="2">
    <source>
        <dbReference type="Proteomes" id="UP000186091"/>
    </source>
</evidence>
<dbReference type="Proteomes" id="UP000186091">
    <property type="component" value="Unassembled WGS sequence"/>
</dbReference>
<protein>
    <submittedName>
        <fullName evidence="1">Fimbrial assembly protein FimA</fullName>
    </submittedName>
</protein>
<dbReference type="AlphaFoldDB" id="A0AB36ICJ3"/>
<dbReference type="Pfam" id="PF06267">
    <property type="entry name" value="DUF1028"/>
    <property type="match status" value="1"/>
</dbReference>
<gene>
    <name evidence="1" type="ORF">AUP69_09580</name>
</gene>
<dbReference type="PANTHER" id="PTHR39328">
    <property type="entry name" value="BLL2871 PROTEIN"/>
    <property type="match status" value="1"/>
</dbReference>
<dbReference type="Gene3D" id="3.60.20.10">
    <property type="entry name" value="Glutamine Phosphoribosylpyrophosphate, subunit 1, domain 1"/>
    <property type="match status" value="1"/>
</dbReference>
<reference evidence="1 2" key="1">
    <citation type="submission" date="2015-12" db="EMBL/GenBank/DDBJ databases">
        <title>Genome sequence of Corynebacterium AS 1.542.</title>
        <authorList>
            <person name="Yang J."/>
            <person name="Yang S."/>
        </authorList>
    </citation>
    <scope>NUCLEOTIDE SEQUENCE [LARGE SCALE GENOMIC DNA]</scope>
    <source>
        <strain evidence="1 2">AS 1.542</strain>
    </source>
</reference>
<name>A0AB36ICJ3_CORGT</name>
<organism evidence="1 2">
    <name type="scientific">Corynebacterium glutamicum</name>
    <name type="common">Brevibacterium saccharolyticum</name>
    <dbReference type="NCBI Taxonomy" id="1718"/>
    <lineage>
        <taxon>Bacteria</taxon>
        <taxon>Bacillati</taxon>
        <taxon>Actinomycetota</taxon>
        <taxon>Actinomycetes</taxon>
        <taxon>Mycobacteriales</taxon>
        <taxon>Corynebacteriaceae</taxon>
        <taxon>Corynebacterium</taxon>
    </lineage>
</organism>
<dbReference type="InterPro" id="IPR029055">
    <property type="entry name" value="Ntn_hydrolases_N"/>
</dbReference>